<evidence type="ECO:0000259" key="3">
    <source>
        <dbReference type="PROSITE" id="PS50801"/>
    </source>
</evidence>
<dbReference type="SUPFAM" id="SSF52091">
    <property type="entry name" value="SpoIIaa-like"/>
    <property type="match status" value="1"/>
</dbReference>
<dbReference type="PROSITE" id="PS50801">
    <property type="entry name" value="STAS"/>
    <property type="match status" value="1"/>
</dbReference>
<comment type="similarity">
    <text evidence="1 2">Belongs to the anti-sigma-factor antagonist family.</text>
</comment>
<evidence type="ECO:0000313" key="5">
    <source>
        <dbReference type="Proteomes" id="UP000326598"/>
    </source>
</evidence>
<dbReference type="EMBL" id="CP023694">
    <property type="protein sequence ID" value="QEV30802.1"/>
    <property type="molecule type" value="Genomic_DNA"/>
</dbReference>
<proteinExistence type="inferred from homology"/>
<dbReference type="Pfam" id="PF13466">
    <property type="entry name" value="STAS_2"/>
    <property type="match status" value="1"/>
</dbReference>
<gene>
    <name evidence="4" type="ORF">CP976_42670</name>
</gene>
<dbReference type="Proteomes" id="UP000326598">
    <property type="component" value="Chromosome"/>
</dbReference>
<dbReference type="InterPro" id="IPR036513">
    <property type="entry name" value="STAS_dom_sf"/>
</dbReference>
<protein>
    <recommendedName>
        <fullName evidence="2">Anti-sigma factor antagonist</fullName>
    </recommendedName>
</protein>
<reference evidence="4 5" key="1">
    <citation type="submission" date="2017-09" db="EMBL/GenBank/DDBJ databases">
        <authorList>
            <person name="Lee N."/>
            <person name="Cho B.-K."/>
        </authorList>
    </citation>
    <scope>NUCLEOTIDE SEQUENCE [LARGE SCALE GENOMIC DNA]</scope>
    <source>
        <strain evidence="4 5">ATCC 13740</strain>
    </source>
</reference>
<feature type="domain" description="STAS" evidence="3">
    <location>
        <begin position="13"/>
        <end position="120"/>
    </location>
</feature>
<organism evidence="4 5">
    <name type="scientific">Streptomyces coeruleorubidus</name>
    <dbReference type="NCBI Taxonomy" id="116188"/>
    <lineage>
        <taxon>Bacteria</taxon>
        <taxon>Bacillati</taxon>
        <taxon>Actinomycetota</taxon>
        <taxon>Actinomycetes</taxon>
        <taxon>Kitasatosporales</taxon>
        <taxon>Streptomycetaceae</taxon>
        <taxon>Streptomyces</taxon>
    </lineage>
</organism>
<dbReference type="NCBIfam" id="TIGR00377">
    <property type="entry name" value="ant_ant_sig"/>
    <property type="match status" value="1"/>
</dbReference>
<dbReference type="InterPro" id="IPR002645">
    <property type="entry name" value="STAS_dom"/>
</dbReference>
<accession>A0A5J6IGZ5</accession>
<dbReference type="Gene3D" id="3.30.750.24">
    <property type="entry name" value="STAS domain"/>
    <property type="match status" value="1"/>
</dbReference>
<evidence type="ECO:0000256" key="1">
    <source>
        <dbReference type="ARBA" id="ARBA00009013"/>
    </source>
</evidence>
<sequence>MADAGQASQPARLSVVSAATDGRIVLTLVGEIDRDTGQTLRQTLDASGTPRPRIVVDLSRVTFMDSTGINLFIAAHRSLTEAGGWIRLASPTEAVMRLLQIVGVDAVIDCRETLRQALSN</sequence>
<evidence type="ECO:0000256" key="2">
    <source>
        <dbReference type="RuleBase" id="RU003749"/>
    </source>
</evidence>
<dbReference type="AlphaFoldDB" id="A0A5J6IGZ5"/>
<dbReference type="GO" id="GO:0043856">
    <property type="term" value="F:anti-sigma factor antagonist activity"/>
    <property type="evidence" value="ECO:0007669"/>
    <property type="project" value="InterPro"/>
</dbReference>
<name>A0A5J6IGZ5_STRC4</name>
<dbReference type="KEGG" id="scoe:CP976_42670"/>
<evidence type="ECO:0000313" key="4">
    <source>
        <dbReference type="EMBL" id="QEV30802.1"/>
    </source>
</evidence>
<dbReference type="PANTHER" id="PTHR33495:SF2">
    <property type="entry name" value="ANTI-SIGMA FACTOR ANTAGONIST TM_1081-RELATED"/>
    <property type="match status" value="1"/>
</dbReference>
<dbReference type="CDD" id="cd07043">
    <property type="entry name" value="STAS_anti-anti-sigma_factors"/>
    <property type="match status" value="1"/>
</dbReference>
<dbReference type="PANTHER" id="PTHR33495">
    <property type="entry name" value="ANTI-SIGMA FACTOR ANTAGONIST TM_1081-RELATED-RELATED"/>
    <property type="match status" value="1"/>
</dbReference>
<dbReference type="InterPro" id="IPR003658">
    <property type="entry name" value="Anti-sigma_ant"/>
</dbReference>
<dbReference type="InterPro" id="IPR058548">
    <property type="entry name" value="MlaB-like_STAS"/>
</dbReference>